<dbReference type="InterPro" id="IPR000031">
    <property type="entry name" value="PurE_dom"/>
</dbReference>
<comment type="catalytic activity">
    <reaction evidence="3 4">
        <text>5-carboxyamino-1-(5-phospho-D-ribosyl)imidazole + H(+) = 5-amino-1-(5-phospho-D-ribosyl)imidazole-4-carboxylate</text>
        <dbReference type="Rhea" id="RHEA:13193"/>
        <dbReference type="ChEBI" id="CHEBI:15378"/>
        <dbReference type="ChEBI" id="CHEBI:58730"/>
        <dbReference type="ChEBI" id="CHEBI:77657"/>
        <dbReference type="EC" id="5.4.99.18"/>
    </reaction>
</comment>
<gene>
    <name evidence="3 6" type="primary">purE</name>
    <name evidence="6" type="ORF">ACFOPX_01945</name>
</gene>
<dbReference type="EMBL" id="JBHRZO010000009">
    <property type="protein sequence ID" value="MFC3847298.1"/>
    <property type="molecule type" value="Genomic_DNA"/>
</dbReference>
<proteinExistence type="inferred from homology"/>
<keyword evidence="7" id="KW-1185">Reference proteome</keyword>
<keyword evidence="6" id="KW-0456">Lyase</keyword>
<dbReference type="GO" id="GO:0004638">
    <property type="term" value="F:phosphoribosylaminoimidazole carboxylase activity"/>
    <property type="evidence" value="ECO:0007669"/>
    <property type="project" value="UniProtKB-EC"/>
</dbReference>
<comment type="caution">
    <text evidence="6">The sequence shown here is derived from an EMBL/GenBank/DDBJ whole genome shotgun (WGS) entry which is preliminary data.</text>
</comment>
<dbReference type="PIRSF" id="PIRSF001338">
    <property type="entry name" value="AIR_carboxylase"/>
    <property type="match status" value="1"/>
</dbReference>
<accession>A0ABV7ZFI3</accession>
<evidence type="ECO:0000256" key="4">
    <source>
        <dbReference type="PIRNR" id="PIRNR001338"/>
    </source>
</evidence>
<feature type="binding site" evidence="3">
    <location>
        <position position="13"/>
    </location>
    <ligand>
        <name>substrate</name>
    </ligand>
</feature>
<evidence type="ECO:0000256" key="1">
    <source>
        <dbReference type="ARBA" id="ARBA00022755"/>
    </source>
</evidence>
<dbReference type="SMART" id="SM01001">
    <property type="entry name" value="AIRC"/>
    <property type="match status" value="1"/>
</dbReference>
<keyword evidence="2 3" id="KW-0413">Isomerase</keyword>
<evidence type="ECO:0000259" key="5">
    <source>
        <dbReference type="SMART" id="SM01001"/>
    </source>
</evidence>
<organism evidence="6 7">
    <name type="scientific">Helicobacter baculiformis</name>
    <dbReference type="NCBI Taxonomy" id="427351"/>
    <lineage>
        <taxon>Bacteria</taxon>
        <taxon>Pseudomonadati</taxon>
        <taxon>Campylobacterota</taxon>
        <taxon>Epsilonproteobacteria</taxon>
        <taxon>Campylobacterales</taxon>
        <taxon>Helicobacteraceae</taxon>
        <taxon>Helicobacter</taxon>
    </lineage>
</organism>
<dbReference type="EC" id="5.4.99.18" evidence="3 4"/>
<comment type="function">
    <text evidence="3 4">Catalyzes the conversion of N5-carboxyaminoimidazole ribonucleotide (N5-CAIR) to 4-carboxy-5-aminoimidazole ribonucleotide (CAIR).</text>
</comment>
<dbReference type="Pfam" id="PF00731">
    <property type="entry name" value="AIRC"/>
    <property type="match status" value="1"/>
</dbReference>
<dbReference type="NCBIfam" id="TIGR01162">
    <property type="entry name" value="purE"/>
    <property type="match status" value="1"/>
</dbReference>
<protein>
    <recommendedName>
        <fullName evidence="3 4">N5-carboxyaminoimidazole ribonucleotide mutase</fullName>
        <shortName evidence="3 4">N5-CAIR mutase</shortName>
        <ecNumber evidence="3 4">5.4.99.18</ecNumber>
    </recommendedName>
    <alternativeName>
        <fullName evidence="3">5-(carboxyamino)imidazole ribonucleotide mutase</fullName>
    </alternativeName>
</protein>
<evidence type="ECO:0000313" key="7">
    <source>
        <dbReference type="Proteomes" id="UP001595783"/>
    </source>
</evidence>
<name>A0ABV7ZFI3_9HELI</name>
<feature type="binding site" evidence="3">
    <location>
        <position position="40"/>
    </location>
    <ligand>
        <name>substrate</name>
    </ligand>
</feature>
<dbReference type="GO" id="GO:0034023">
    <property type="term" value="F:5-(carboxyamino)imidazole ribonucleotide mutase activity"/>
    <property type="evidence" value="ECO:0007669"/>
    <property type="project" value="UniProtKB-EC"/>
</dbReference>
<dbReference type="RefSeq" id="WP_104751953.1">
    <property type="nucleotide sequence ID" value="NZ_FZMF01000013.1"/>
</dbReference>
<dbReference type="InterPro" id="IPR024694">
    <property type="entry name" value="PurE_prokaryotes"/>
</dbReference>
<keyword evidence="1 3" id="KW-0658">Purine biosynthesis</keyword>
<comment type="pathway">
    <text evidence="3 4">Purine metabolism; IMP biosynthesis via de novo pathway; 5-amino-1-(5-phospho-D-ribosyl)imidazole-4-carboxylate from 5-amino-1-(5-phospho-D-ribosyl)imidazole (N5-CAIR route): step 2/2.</text>
</comment>
<evidence type="ECO:0000256" key="2">
    <source>
        <dbReference type="ARBA" id="ARBA00023235"/>
    </source>
</evidence>
<feature type="binding site" evidence="3">
    <location>
        <position position="10"/>
    </location>
    <ligand>
        <name>substrate</name>
    </ligand>
</feature>
<reference evidence="7" key="1">
    <citation type="journal article" date="2019" name="Int. J. Syst. Evol. Microbiol.">
        <title>The Global Catalogue of Microorganisms (GCM) 10K type strain sequencing project: providing services to taxonomists for standard genome sequencing and annotation.</title>
        <authorList>
            <consortium name="The Broad Institute Genomics Platform"/>
            <consortium name="The Broad Institute Genome Sequencing Center for Infectious Disease"/>
            <person name="Wu L."/>
            <person name="Ma J."/>
        </authorList>
    </citation>
    <scope>NUCLEOTIDE SEQUENCE [LARGE SCALE GENOMIC DNA]</scope>
    <source>
        <strain evidence="7">CCUG 53816</strain>
    </source>
</reference>
<dbReference type="PANTHER" id="PTHR23046">
    <property type="entry name" value="PHOSPHORIBOSYLAMINOIMIDAZOLE CARBOXYLASE CATALYTIC SUBUNIT"/>
    <property type="match status" value="1"/>
</dbReference>
<dbReference type="HAMAP" id="MF_01929">
    <property type="entry name" value="PurE_classI"/>
    <property type="match status" value="1"/>
</dbReference>
<comment type="similarity">
    <text evidence="3">Belongs to the AIR carboxylase family. Class I subfamily.</text>
</comment>
<dbReference type="PANTHER" id="PTHR23046:SF2">
    <property type="entry name" value="PHOSPHORIBOSYLAMINOIMIDAZOLE CARBOXYLASE"/>
    <property type="match status" value="1"/>
</dbReference>
<dbReference type="InterPro" id="IPR033747">
    <property type="entry name" value="PurE_ClassI"/>
</dbReference>
<dbReference type="Gene3D" id="3.40.50.1970">
    <property type="match status" value="1"/>
</dbReference>
<feature type="domain" description="PurE" evidence="5">
    <location>
        <begin position="2"/>
        <end position="151"/>
    </location>
</feature>
<dbReference type="Proteomes" id="UP001595783">
    <property type="component" value="Unassembled WGS sequence"/>
</dbReference>
<evidence type="ECO:0000256" key="3">
    <source>
        <dbReference type="HAMAP-Rule" id="MF_01929"/>
    </source>
</evidence>
<dbReference type="SUPFAM" id="SSF52255">
    <property type="entry name" value="N5-CAIR mutase (phosphoribosylaminoimidazole carboxylase, PurE)"/>
    <property type="match status" value="1"/>
</dbReference>
<sequence>MKKVAVIMGSKSDLPIVQKAIEILQDFHVPFEAHILSAHRTPEALKKFASQAHAHGFGIVIAAAGKSAHLAGVVASLTTLPVIAIPMLTSDLKGVDSLLSSVQMPSGIPVACVGINASENAALLALEILAINEPSLQNKLTCKRQEQEEKILKADQEIYLTYKESHL</sequence>
<evidence type="ECO:0000313" key="6">
    <source>
        <dbReference type="EMBL" id="MFC3847298.1"/>
    </source>
</evidence>